<dbReference type="EMBL" id="BMDO01000001">
    <property type="protein sequence ID" value="GGI48960.1"/>
    <property type="molecule type" value="Genomic_DNA"/>
</dbReference>
<dbReference type="InterPro" id="IPR009057">
    <property type="entry name" value="Homeodomain-like_sf"/>
</dbReference>
<dbReference type="AlphaFoldDB" id="A0A917J6V5"/>
<keyword evidence="1" id="KW-0805">Transcription regulation</keyword>
<dbReference type="Proteomes" id="UP000662074">
    <property type="component" value="Unassembled WGS sequence"/>
</dbReference>
<dbReference type="InterPro" id="IPR018062">
    <property type="entry name" value="HTH_AraC-typ_CS"/>
</dbReference>
<keyword evidence="6" id="KW-1185">Reference proteome</keyword>
<gene>
    <name evidence="5" type="ORF">GCM10011425_01720</name>
</gene>
<dbReference type="SUPFAM" id="SSF51182">
    <property type="entry name" value="RmlC-like cupins"/>
    <property type="match status" value="1"/>
</dbReference>
<dbReference type="InterPro" id="IPR014710">
    <property type="entry name" value="RmlC-like_jellyroll"/>
</dbReference>
<dbReference type="InterPro" id="IPR018060">
    <property type="entry name" value="HTH_AraC"/>
</dbReference>
<dbReference type="PANTHER" id="PTHR43280:SF34">
    <property type="entry name" value="ARAC-FAMILY TRANSCRIPTIONAL REGULATOR"/>
    <property type="match status" value="1"/>
</dbReference>
<dbReference type="InterPro" id="IPR011051">
    <property type="entry name" value="RmlC_Cupin_sf"/>
</dbReference>
<dbReference type="Gene3D" id="2.60.120.10">
    <property type="entry name" value="Jelly Rolls"/>
    <property type="match status" value="1"/>
</dbReference>
<dbReference type="RefSeq" id="WP_188412915.1">
    <property type="nucleotide sequence ID" value="NZ_BMDO01000001.1"/>
</dbReference>
<dbReference type="CDD" id="cd06976">
    <property type="entry name" value="cupin_MtlR-like_N"/>
    <property type="match status" value="1"/>
</dbReference>
<evidence type="ECO:0000256" key="3">
    <source>
        <dbReference type="ARBA" id="ARBA00023163"/>
    </source>
</evidence>
<dbReference type="GO" id="GO:0003700">
    <property type="term" value="F:DNA-binding transcription factor activity"/>
    <property type="evidence" value="ECO:0007669"/>
    <property type="project" value="InterPro"/>
</dbReference>
<dbReference type="GO" id="GO:0043565">
    <property type="term" value="F:sequence-specific DNA binding"/>
    <property type="evidence" value="ECO:0007669"/>
    <property type="project" value="InterPro"/>
</dbReference>
<name>A0A917J6V5_9SPHI</name>
<evidence type="ECO:0000313" key="6">
    <source>
        <dbReference type="Proteomes" id="UP000662074"/>
    </source>
</evidence>
<dbReference type="SUPFAM" id="SSF46689">
    <property type="entry name" value="Homeodomain-like"/>
    <property type="match status" value="1"/>
</dbReference>
<evidence type="ECO:0000313" key="5">
    <source>
        <dbReference type="EMBL" id="GGI48960.1"/>
    </source>
</evidence>
<sequence>MKPQLLKITHEPICSFSVRQDLVPNINSRWHYHPEIELIHFHKGSGTQFIGDTIKKFNPGDIVLLGSNLPHYWMFDEEFLVDDHSGVSFSTVVHFQENFLGEAFLHIPECKPIRQLLDFAKRGVLIPKEHSLYLGALIDQIHEVQGIARVTKLIECMAAIADNDNLELLSSLGFRYHEHDQESQRLNLIYNYTLKNFRKKIELKQIALIAGLIPSSFCRYFRAKSGKTYNQFLIEIRVGYACKLLLDNNQSIKQICFESGFNNFSCFHKCFKAITAYTPQLYKEHYTRKVNPKIAV</sequence>
<reference evidence="5" key="2">
    <citation type="submission" date="2020-09" db="EMBL/GenBank/DDBJ databases">
        <authorList>
            <person name="Sun Q."/>
            <person name="Sedlacek I."/>
        </authorList>
    </citation>
    <scope>NUCLEOTIDE SEQUENCE</scope>
    <source>
        <strain evidence="5">CCM 8711</strain>
    </source>
</reference>
<organism evidence="5 6">
    <name type="scientific">Mucilaginibacter galii</name>
    <dbReference type="NCBI Taxonomy" id="2005073"/>
    <lineage>
        <taxon>Bacteria</taxon>
        <taxon>Pseudomonadati</taxon>
        <taxon>Bacteroidota</taxon>
        <taxon>Sphingobacteriia</taxon>
        <taxon>Sphingobacteriales</taxon>
        <taxon>Sphingobacteriaceae</taxon>
        <taxon>Mucilaginibacter</taxon>
    </lineage>
</organism>
<keyword evidence="2" id="KW-0238">DNA-binding</keyword>
<dbReference type="Gene3D" id="1.10.10.60">
    <property type="entry name" value="Homeodomain-like"/>
    <property type="match status" value="2"/>
</dbReference>
<keyword evidence="3" id="KW-0804">Transcription</keyword>
<feature type="domain" description="HTH araC/xylS-type" evidence="4">
    <location>
        <begin position="187"/>
        <end position="285"/>
    </location>
</feature>
<dbReference type="PROSITE" id="PS00041">
    <property type="entry name" value="HTH_ARAC_FAMILY_1"/>
    <property type="match status" value="1"/>
</dbReference>
<dbReference type="SMART" id="SM00342">
    <property type="entry name" value="HTH_ARAC"/>
    <property type="match status" value="1"/>
</dbReference>
<evidence type="ECO:0000256" key="2">
    <source>
        <dbReference type="ARBA" id="ARBA00023125"/>
    </source>
</evidence>
<dbReference type="PANTHER" id="PTHR43280">
    <property type="entry name" value="ARAC-FAMILY TRANSCRIPTIONAL REGULATOR"/>
    <property type="match status" value="1"/>
</dbReference>
<comment type="caution">
    <text evidence="5">The sequence shown here is derived from an EMBL/GenBank/DDBJ whole genome shotgun (WGS) entry which is preliminary data.</text>
</comment>
<dbReference type="PROSITE" id="PS01124">
    <property type="entry name" value="HTH_ARAC_FAMILY_2"/>
    <property type="match status" value="1"/>
</dbReference>
<protein>
    <submittedName>
        <fullName evidence="5">AraC family transcriptional regulator</fullName>
    </submittedName>
</protein>
<proteinExistence type="predicted"/>
<accession>A0A917J6V5</accession>
<dbReference type="Pfam" id="PF12833">
    <property type="entry name" value="HTH_18"/>
    <property type="match status" value="1"/>
</dbReference>
<evidence type="ECO:0000256" key="1">
    <source>
        <dbReference type="ARBA" id="ARBA00023015"/>
    </source>
</evidence>
<evidence type="ECO:0000259" key="4">
    <source>
        <dbReference type="PROSITE" id="PS01124"/>
    </source>
</evidence>
<reference evidence="5" key="1">
    <citation type="journal article" date="2014" name="Int. J. Syst. Evol. Microbiol.">
        <title>Complete genome sequence of Corynebacterium casei LMG S-19264T (=DSM 44701T), isolated from a smear-ripened cheese.</title>
        <authorList>
            <consortium name="US DOE Joint Genome Institute (JGI-PGF)"/>
            <person name="Walter F."/>
            <person name="Albersmeier A."/>
            <person name="Kalinowski J."/>
            <person name="Ruckert C."/>
        </authorList>
    </citation>
    <scope>NUCLEOTIDE SEQUENCE</scope>
    <source>
        <strain evidence="5">CCM 8711</strain>
    </source>
</reference>